<name>A0A1B7MG53_9AGAM</name>
<dbReference type="STRING" id="1314800.A0A1B7MG53"/>
<reference evidence="1 2" key="1">
    <citation type="submission" date="2016-06" db="EMBL/GenBank/DDBJ databases">
        <title>Comparative genomics of the ectomycorrhizal sister species Rhizopogon vinicolor and Rhizopogon vesiculosus (Basidiomycota: Boletales) reveals a divergence of the mating type B locus.</title>
        <authorList>
            <consortium name="DOE Joint Genome Institute"/>
            <person name="Mujic A.B."/>
            <person name="Kuo A."/>
            <person name="Tritt A."/>
            <person name="Lipzen A."/>
            <person name="Chen C."/>
            <person name="Johnson J."/>
            <person name="Sharma A."/>
            <person name="Barry K."/>
            <person name="Grigoriev I.V."/>
            <person name="Spatafora J.W."/>
        </authorList>
    </citation>
    <scope>NUCLEOTIDE SEQUENCE [LARGE SCALE GENOMIC DNA]</scope>
    <source>
        <strain evidence="1 2">AM-OR11-026</strain>
    </source>
</reference>
<sequence>MPSASLSISRRPMPSPSPILEPDGIAWPVVSHSIGVSGNTGMAIPPRLSQPELGLGGSSKLMGALSDTYAVYNPFPSRPYHPDYLN</sequence>
<dbReference type="InParanoid" id="A0A1B7MG53"/>
<accession>A0A1B7MG53</accession>
<keyword evidence="2" id="KW-1185">Reference proteome</keyword>
<dbReference type="AlphaFoldDB" id="A0A1B7MG53"/>
<evidence type="ECO:0000313" key="1">
    <source>
        <dbReference type="EMBL" id="OAX31580.1"/>
    </source>
</evidence>
<dbReference type="OrthoDB" id="2691725at2759"/>
<proteinExistence type="predicted"/>
<dbReference type="Proteomes" id="UP000092154">
    <property type="component" value="Unassembled WGS sequence"/>
</dbReference>
<evidence type="ECO:0000313" key="2">
    <source>
        <dbReference type="Proteomes" id="UP000092154"/>
    </source>
</evidence>
<organism evidence="1 2">
    <name type="scientific">Rhizopogon vinicolor AM-OR11-026</name>
    <dbReference type="NCBI Taxonomy" id="1314800"/>
    <lineage>
        <taxon>Eukaryota</taxon>
        <taxon>Fungi</taxon>
        <taxon>Dikarya</taxon>
        <taxon>Basidiomycota</taxon>
        <taxon>Agaricomycotina</taxon>
        <taxon>Agaricomycetes</taxon>
        <taxon>Agaricomycetidae</taxon>
        <taxon>Boletales</taxon>
        <taxon>Suillineae</taxon>
        <taxon>Rhizopogonaceae</taxon>
        <taxon>Rhizopogon</taxon>
    </lineage>
</organism>
<protein>
    <submittedName>
        <fullName evidence="1">Uncharacterized protein</fullName>
    </submittedName>
</protein>
<dbReference type="EMBL" id="KV449337">
    <property type="protein sequence ID" value="OAX31580.1"/>
    <property type="molecule type" value="Genomic_DNA"/>
</dbReference>
<gene>
    <name evidence="1" type="ORF">K503DRAFT_805959</name>
</gene>